<evidence type="ECO:0000256" key="6">
    <source>
        <dbReference type="ARBA" id="ARBA00022741"/>
    </source>
</evidence>
<dbReference type="InterPro" id="IPR025287">
    <property type="entry name" value="WAK_GUB"/>
</dbReference>
<evidence type="ECO:0000256" key="8">
    <source>
        <dbReference type="ARBA" id="ARBA00022989"/>
    </source>
</evidence>
<dbReference type="PANTHER" id="PTHR27009">
    <property type="entry name" value="RUST RESISTANCE KINASE LR10-RELATED"/>
    <property type="match status" value="1"/>
</dbReference>
<keyword evidence="8" id="KW-1133">Transmembrane helix</keyword>
<reference evidence="14" key="1">
    <citation type="submission" date="2019-11" db="EMBL/GenBank/DDBJ databases">
        <authorList>
            <person name="Liu Y."/>
            <person name="Hou J."/>
            <person name="Li T.-Q."/>
            <person name="Guan C.-H."/>
            <person name="Wu X."/>
            <person name="Wu H.-Z."/>
            <person name="Ling F."/>
            <person name="Zhang R."/>
            <person name="Shi X.-G."/>
            <person name="Ren J.-P."/>
            <person name="Chen E.-F."/>
            <person name="Sun J.-M."/>
        </authorList>
    </citation>
    <scope>NUCLEOTIDE SEQUENCE</scope>
    <source>
        <strain evidence="14">Adult_tree_wgs_1</strain>
        <tissue evidence="14">Leaves</tissue>
    </source>
</reference>
<organism evidence="14 15">
    <name type="scientific">Rhododendron simsii</name>
    <name type="common">Sims's rhododendron</name>
    <dbReference type="NCBI Taxonomy" id="118357"/>
    <lineage>
        <taxon>Eukaryota</taxon>
        <taxon>Viridiplantae</taxon>
        <taxon>Streptophyta</taxon>
        <taxon>Embryophyta</taxon>
        <taxon>Tracheophyta</taxon>
        <taxon>Spermatophyta</taxon>
        <taxon>Magnoliopsida</taxon>
        <taxon>eudicotyledons</taxon>
        <taxon>Gunneridae</taxon>
        <taxon>Pentapetalae</taxon>
        <taxon>asterids</taxon>
        <taxon>Ericales</taxon>
        <taxon>Ericaceae</taxon>
        <taxon>Ericoideae</taxon>
        <taxon>Rhodoreae</taxon>
        <taxon>Rhododendron</taxon>
    </lineage>
</organism>
<dbReference type="GO" id="GO:0016020">
    <property type="term" value="C:membrane"/>
    <property type="evidence" value="ECO:0007669"/>
    <property type="project" value="UniProtKB-SubCell"/>
</dbReference>
<comment type="caution">
    <text evidence="14">The sequence shown here is derived from an EMBL/GenBank/DDBJ whole genome shotgun (WGS) entry which is preliminary data.</text>
</comment>
<dbReference type="GO" id="GO:0005524">
    <property type="term" value="F:ATP binding"/>
    <property type="evidence" value="ECO:0007669"/>
    <property type="project" value="UniProtKB-UniRule"/>
</dbReference>
<sequence>MLIRNFAGAGRKRLLLLLLLLLLLFQVSHGNENNHEFINSCGDIHNISFPFQLQGDPSITCNDIDYTLHCDENNRTVLPLPSGKYYVQSINYSDYSIRLVALTPEKQHNVRVWTFPIRAFWRFFYLSSSPLIGESGSNMSLLDFSRELCYGFEASWGILRIFCDMCRERASCFGDSVDVAAICDFEPCLLLPSFLIDFALYGYLVRNVIRPCPFYDPIPLVNGAVLATRYYSDIKKMTNGFWDKLGEGGYGFVYKVKLQSGPPVAVKLLSKPKANGQEFINEVGTIGRIHHVNVVQLIGYCAERSKRALVYDFMPMEGKNIQIGETTEEENEMVKKMMFVALWCIQMSPSDRPSMNKVVEMLEGNIELLHMPTKPFQYLQATSAENDGMNIMLPNLSCASLNAISSEISGL</sequence>
<evidence type="ECO:0000256" key="1">
    <source>
        <dbReference type="ARBA" id="ARBA00004479"/>
    </source>
</evidence>
<name>A0A834H7S8_RHOSS</name>
<dbReference type="PROSITE" id="PS50011">
    <property type="entry name" value="PROTEIN_KINASE_DOM"/>
    <property type="match status" value="1"/>
</dbReference>
<dbReference type="InterPro" id="IPR011009">
    <property type="entry name" value="Kinase-like_dom_sf"/>
</dbReference>
<comment type="subcellular location">
    <subcellularLocation>
        <location evidence="1">Membrane</location>
        <topology evidence="1">Single-pass type I membrane protein</topology>
    </subcellularLocation>
</comment>
<dbReference type="FunFam" id="3.30.200.20:FF:000178">
    <property type="entry name" value="serine/threonine-protein kinase PBS1-like"/>
    <property type="match status" value="1"/>
</dbReference>
<keyword evidence="2" id="KW-0418">Kinase</keyword>
<dbReference type="OrthoDB" id="986097at2759"/>
<dbReference type="Pfam" id="PF13947">
    <property type="entry name" value="GUB_WAK_bind"/>
    <property type="match status" value="1"/>
</dbReference>
<dbReference type="InterPro" id="IPR017441">
    <property type="entry name" value="Protein_kinase_ATP_BS"/>
</dbReference>
<evidence type="ECO:0000256" key="2">
    <source>
        <dbReference type="ARBA" id="ARBA00022527"/>
    </source>
</evidence>
<keyword evidence="7 11" id="KW-0067">ATP-binding</keyword>
<evidence type="ECO:0000313" key="14">
    <source>
        <dbReference type="EMBL" id="KAF7148292.1"/>
    </source>
</evidence>
<evidence type="ECO:0000259" key="13">
    <source>
        <dbReference type="PROSITE" id="PS50011"/>
    </source>
</evidence>
<dbReference type="InterPro" id="IPR045874">
    <property type="entry name" value="LRK10/LRL21-25-like"/>
</dbReference>
<accession>A0A834H7S8</accession>
<protein>
    <recommendedName>
        <fullName evidence="13">Protein kinase domain-containing protein</fullName>
    </recommendedName>
</protein>
<evidence type="ECO:0000313" key="15">
    <source>
        <dbReference type="Proteomes" id="UP000626092"/>
    </source>
</evidence>
<evidence type="ECO:0000256" key="4">
    <source>
        <dbReference type="ARBA" id="ARBA00022692"/>
    </source>
</evidence>
<evidence type="ECO:0000256" key="7">
    <source>
        <dbReference type="ARBA" id="ARBA00022840"/>
    </source>
</evidence>
<feature type="domain" description="Protein kinase" evidence="13">
    <location>
        <begin position="239"/>
        <end position="411"/>
    </location>
</feature>
<evidence type="ECO:0000256" key="3">
    <source>
        <dbReference type="ARBA" id="ARBA00022679"/>
    </source>
</evidence>
<dbReference type="GO" id="GO:0004713">
    <property type="term" value="F:protein tyrosine kinase activity"/>
    <property type="evidence" value="ECO:0007669"/>
    <property type="project" value="InterPro"/>
</dbReference>
<dbReference type="GO" id="GO:0004674">
    <property type="term" value="F:protein serine/threonine kinase activity"/>
    <property type="evidence" value="ECO:0007669"/>
    <property type="project" value="UniProtKB-KW"/>
</dbReference>
<dbReference type="Pfam" id="PF00069">
    <property type="entry name" value="Pkinase"/>
    <property type="match status" value="1"/>
</dbReference>
<keyword evidence="6 11" id="KW-0547">Nucleotide-binding</keyword>
<dbReference type="SMART" id="SM00219">
    <property type="entry name" value="TyrKc"/>
    <property type="match status" value="1"/>
</dbReference>
<gene>
    <name evidence="14" type="ORF">RHSIM_Rhsim03G0205200</name>
</gene>
<dbReference type="PROSITE" id="PS00107">
    <property type="entry name" value="PROTEIN_KINASE_ATP"/>
    <property type="match status" value="1"/>
</dbReference>
<dbReference type="Gene3D" id="3.30.200.20">
    <property type="entry name" value="Phosphorylase Kinase, domain 1"/>
    <property type="match status" value="1"/>
</dbReference>
<keyword evidence="5 12" id="KW-0732">Signal</keyword>
<keyword evidence="15" id="KW-1185">Reference proteome</keyword>
<keyword evidence="2" id="KW-0723">Serine/threonine-protein kinase</keyword>
<dbReference type="InterPro" id="IPR000719">
    <property type="entry name" value="Prot_kinase_dom"/>
</dbReference>
<feature type="signal peptide" evidence="12">
    <location>
        <begin position="1"/>
        <end position="30"/>
    </location>
</feature>
<dbReference type="Proteomes" id="UP000626092">
    <property type="component" value="Unassembled WGS sequence"/>
</dbReference>
<keyword evidence="3" id="KW-0808">Transferase</keyword>
<evidence type="ECO:0000256" key="9">
    <source>
        <dbReference type="ARBA" id="ARBA00023136"/>
    </source>
</evidence>
<keyword evidence="10" id="KW-0325">Glycoprotein</keyword>
<keyword evidence="9" id="KW-0472">Membrane</keyword>
<dbReference type="AlphaFoldDB" id="A0A834H7S8"/>
<proteinExistence type="predicted"/>
<dbReference type="InterPro" id="IPR020635">
    <property type="entry name" value="Tyr_kinase_cat_dom"/>
</dbReference>
<feature type="chain" id="PRO_5032689681" description="Protein kinase domain-containing protein" evidence="12">
    <location>
        <begin position="31"/>
        <end position="411"/>
    </location>
</feature>
<evidence type="ECO:0000256" key="12">
    <source>
        <dbReference type="SAM" id="SignalP"/>
    </source>
</evidence>
<dbReference type="GO" id="GO:0030247">
    <property type="term" value="F:polysaccharide binding"/>
    <property type="evidence" value="ECO:0007669"/>
    <property type="project" value="InterPro"/>
</dbReference>
<evidence type="ECO:0000256" key="10">
    <source>
        <dbReference type="ARBA" id="ARBA00023180"/>
    </source>
</evidence>
<dbReference type="SUPFAM" id="SSF56112">
    <property type="entry name" value="Protein kinase-like (PK-like)"/>
    <property type="match status" value="1"/>
</dbReference>
<dbReference type="EMBL" id="WJXA01000003">
    <property type="protein sequence ID" value="KAF7148292.1"/>
    <property type="molecule type" value="Genomic_DNA"/>
</dbReference>
<evidence type="ECO:0000256" key="5">
    <source>
        <dbReference type="ARBA" id="ARBA00022729"/>
    </source>
</evidence>
<keyword evidence="4" id="KW-0812">Transmembrane</keyword>
<feature type="binding site" evidence="11">
    <location>
        <position position="267"/>
    </location>
    <ligand>
        <name>ATP</name>
        <dbReference type="ChEBI" id="CHEBI:30616"/>
    </ligand>
</feature>
<evidence type="ECO:0000256" key="11">
    <source>
        <dbReference type="PROSITE-ProRule" id="PRU10141"/>
    </source>
</evidence>